<evidence type="ECO:0000313" key="4">
    <source>
        <dbReference type="EMBL" id="MCA5893501.1"/>
    </source>
</evidence>
<reference evidence="4 5" key="1">
    <citation type="submission" date="2021-09" db="EMBL/GenBank/DDBJ databases">
        <title>Isoptericola luteus sp. nov., a novel bacterium isolated from Harbin, the capital city of Heilongjiang province.</title>
        <authorList>
            <person name="Li J."/>
        </authorList>
    </citation>
    <scope>NUCLEOTIDE SEQUENCE [LARGE SCALE GENOMIC DNA]</scope>
    <source>
        <strain evidence="4 5">NEAU-Y5</strain>
    </source>
</reference>
<name>A0ABS7ZEN2_9MICO</name>
<feature type="domain" description="MaoC-like" evidence="3">
    <location>
        <begin position="39"/>
        <end position="148"/>
    </location>
</feature>
<gene>
    <name evidence="4" type="ORF">LEP48_09065</name>
</gene>
<feature type="compositionally biased region" description="Low complexity" evidence="2">
    <location>
        <begin position="1"/>
        <end position="11"/>
    </location>
</feature>
<dbReference type="InterPro" id="IPR039375">
    <property type="entry name" value="NodN-like"/>
</dbReference>
<dbReference type="EMBL" id="JAIXCQ010000005">
    <property type="protein sequence ID" value="MCA5893501.1"/>
    <property type="molecule type" value="Genomic_DNA"/>
</dbReference>
<sequence>MSTEPTTTEPSITGPATTGTPVRVASPAALADAVGQRATGEWFTVDQARIDAFADATEDHQWIHVDAERAASGPFGTTVAHGFLTLSLLPHLASSLVEVGGVAMAMNYGLDKVRFLTTVPAGSRVRATTEITGAQDVAQGVRLASTVTVEIEGADKPALVAQTLALYVPAA</sequence>
<dbReference type="Pfam" id="PF01575">
    <property type="entry name" value="MaoC_dehydratas"/>
    <property type="match status" value="1"/>
</dbReference>
<evidence type="ECO:0000313" key="5">
    <source>
        <dbReference type="Proteomes" id="UP001319870"/>
    </source>
</evidence>
<evidence type="ECO:0000256" key="1">
    <source>
        <dbReference type="ARBA" id="ARBA00005254"/>
    </source>
</evidence>
<dbReference type="InterPro" id="IPR002539">
    <property type="entry name" value="MaoC-like_dom"/>
</dbReference>
<evidence type="ECO:0000256" key="2">
    <source>
        <dbReference type="SAM" id="MobiDB-lite"/>
    </source>
</evidence>
<dbReference type="SUPFAM" id="SSF54637">
    <property type="entry name" value="Thioesterase/thiol ester dehydrase-isomerase"/>
    <property type="match status" value="1"/>
</dbReference>
<dbReference type="PANTHER" id="PTHR42993:SF1">
    <property type="entry name" value="MAOC-LIKE DEHYDRATASE DOMAIN-CONTAINING PROTEIN"/>
    <property type="match status" value="1"/>
</dbReference>
<accession>A0ABS7ZEN2</accession>
<organism evidence="4 5">
    <name type="scientific">Isoptericola luteus</name>
    <dbReference type="NCBI Taxonomy" id="2879484"/>
    <lineage>
        <taxon>Bacteria</taxon>
        <taxon>Bacillati</taxon>
        <taxon>Actinomycetota</taxon>
        <taxon>Actinomycetes</taxon>
        <taxon>Micrococcales</taxon>
        <taxon>Promicromonosporaceae</taxon>
        <taxon>Isoptericola</taxon>
    </lineage>
</organism>
<comment type="caution">
    <text evidence="4">The sequence shown here is derived from an EMBL/GenBank/DDBJ whole genome shotgun (WGS) entry which is preliminary data.</text>
</comment>
<dbReference type="InterPro" id="IPR029069">
    <property type="entry name" value="HotDog_dom_sf"/>
</dbReference>
<protein>
    <submittedName>
        <fullName evidence="4">MaoC family dehydratase</fullName>
    </submittedName>
</protein>
<dbReference type="RefSeq" id="WP_225565270.1">
    <property type="nucleotide sequence ID" value="NZ_JAIXCQ010000005.1"/>
</dbReference>
<evidence type="ECO:0000259" key="3">
    <source>
        <dbReference type="Pfam" id="PF01575"/>
    </source>
</evidence>
<comment type="similarity">
    <text evidence="1">Belongs to the enoyl-CoA hydratase/isomerase family.</text>
</comment>
<feature type="region of interest" description="Disordered" evidence="2">
    <location>
        <begin position="1"/>
        <end position="22"/>
    </location>
</feature>
<dbReference type="CDD" id="cd03450">
    <property type="entry name" value="NodN"/>
    <property type="match status" value="1"/>
</dbReference>
<dbReference type="Proteomes" id="UP001319870">
    <property type="component" value="Unassembled WGS sequence"/>
</dbReference>
<proteinExistence type="inferred from homology"/>
<keyword evidence="5" id="KW-1185">Reference proteome</keyword>
<dbReference type="PANTHER" id="PTHR42993">
    <property type="entry name" value="MAOC-LIKE DEHYDRATASE DOMAIN-CONTAINING PROTEIN"/>
    <property type="match status" value="1"/>
</dbReference>
<dbReference type="Gene3D" id="3.10.129.10">
    <property type="entry name" value="Hotdog Thioesterase"/>
    <property type="match status" value="1"/>
</dbReference>